<name>A0A1G9CJ67_9GAMM</name>
<accession>A0A1G9CJ67</accession>
<dbReference type="STRING" id="658219.SAMN05216212_2531"/>
<sequence>MADYTPRPLPQDPDAFCRAKVSAHHLGIGLSTFWLWVQQGKIAPPIKLSPRVSVWRAGYIRDLQRKLVEGRAEEQ</sequence>
<proteinExistence type="predicted"/>
<gene>
    <name evidence="1" type="ORF">SAMN05216212_2531</name>
</gene>
<keyword evidence="2" id="KW-1185">Reference proteome</keyword>
<evidence type="ECO:0000313" key="2">
    <source>
        <dbReference type="Proteomes" id="UP000199305"/>
    </source>
</evidence>
<dbReference type="AlphaFoldDB" id="A0A1G9CJ67"/>
<organism evidence="1 2">
    <name type="scientific">Microbulbifer yueqingensis</name>
    <dbReference type="NCBI Taxonomy" id="658219"/>
    <lineage>
        <taxon>Bacteria</taxon>
        <taxon>Pseudomonadati</taxon>
        <taxon>Pseudomonadota</taxon>
        <taxon>Gammaproteobacteria</taxon>
        <taxon>Cellvibrionales</taxon>
        <taxon>Microbulbiferaceae</taxon>
        <taxon>Microbulbifer</taxon>
    </lineage>
</organism>
<reference evidence="2" key="1">
    <citation type="submission" date="2016-10" db="EMBL/GenBank/DDBJ databases">
        <authorList>
            <person name="Varghese N."/>
            <person name="Submissions S."/>
        </authorList>
    </citation>
    <scope>NUCLEOTIDE SEQUENCE [LARGE SCALE GENOMIC DNA]</scope>
    <source>
        <strain evidence="2">CGMCC 1.10658</strain>
    </source>
</reference>
<dbReference type="EMBL" id="FNFH01000005">
    <property type="protein sequence ID" value="SDK51721.1"/>
    <property type="molecule type" value="Genomic_DNA"/>
</dbReference>
<protein>
    <submittedName>
        <fullName evidence="1">Transcriptional regulator, AlpA family</fullName>
    </submittedName>
</protein>
<evidence type="ECO:0000313" key="1">
    <source>
        <dbReference type="EMBL" id="SDK51721.1"/>
    </source>
</evidence>
<dbReference type="Proteomes" id="UP000199305">
    <property type="component" value="Unassembled WGS sequence"/>
</dbReference>